<proteinExistence type="predicted"/>
<keyword evidence="3" id="KW-1185">Reference proteome</keyword>
<evidence type="ECO:0000313" key="2">
    <source>
        <dbReference type="EMBL" id="CUG90402.1"/>
    </source>
</evidence>
<dbReference type="Proteomes" id="UP000051952">
    <property type="component" value="Unassembled WGS sequence"/>
</dbReference>
<reference evidence="3" key="1">
    <citation type="submission" date="2015-09" db="EMBL/GenBank/DDBJ databases">
        <authorList>
            <consortium name="Pathogen Informatics"/>
        </authorList>
    </citation>
    <scope>NUCLEOTIDE SEQUENCE [LARGE SCALE GENOMIC DNA]</scope>
    <source>
        <strain evidence="3">Lake Konstanz</strain>
    </source>
</reference>
<keyword evidence="1 2" id="KW-0812">Transmembrane</keyword>
<evidence type="ECO:0000313" key="3">
    <source>
        <dbReference type="Proteomes" id="UP000051952"/>
    </source>
</evidence>
<dbReference type="EMBL" id="CYKH01001822">
    <property type="protein sequence ID" value="CUG90402.1"/>
    <property type="molecule type" value="Genomic_DNA"/>
</dbReference>
<name>A0A0S4JMR7_BODSA</name>
<keyword evidence="1" id="KW-1133">Transmembrane helix</keyword>
<dbReference type="OrthoDB" id="1045822at2759"/>
<feature type="transmembrane region" description="Helical" evidence="1">
    <location>
        <begin position="6"/>
        <end position="27"/>
    </location>
</feature>
<dbReference type="AlphaFoldDB" id="A0A0S4JMR7"/>
<accession>A0A0S4JMR7</accession>
<evidence type="ECO:0000256" key="1">
    <source>
        <dbReference type="SAM" id="Phobius"/>
    </source>
</evidence>
<sequence length="184" mass="20093">MLLGSFVLMYLTLFCVDVSYVFVLFCADCFEVDNTSMSVKSIFGLDQISWGGSAGAIYEVWRLSPCCGSPDVMGALKCLGCWWLCGLCSSSKFYASSVDQQCALIPHCAMVVFLPCITTILLRHNWRKKTGVSGNIIGDCVCSYFCGPCSCCQVLRAAHPGDWNFFANGIKPPGIIAPQIKLLH</sequence>
<gene>
    <name evidence="2" type="ORF">BSAL_26515</name>
</gene>
<keyword evidence="1" id="KW-0472">Membrane</keyword>
<dbReference type="OMA" id="WRIVPEC"/>
<dbReference type="VEuPathDB" id="TriTrypDB:BSAL_26515"/>
<protein>
    <submittedName>
        <fullName evidence="2">Transmembrane protein, putative</fullName>
    </submittedName>
</protein>
<organism evidence="2 3">
    <name type="scientific">Bodo saltans</name>
    <name type="common">Flagellated protozoan</name>
    <dbReference type="NCBI Taxonomy" id="75058"/>
    <lineage>
        <taxon>Eukaryota</taxon>
        <taxon>Discoba</taxon>
        <taxon>Euglenozoa</taxon>
        <taxon>Kinetoplastea</taxon>
        <taxon>Metakinetoplastina</taxon>
        <taxon>Eubodonida</taxon>
        <taxon>Bodonidae</taxon>
        <taxon>Bodo</taxon>
    </lineage>
</organism>